<keyword evidence="3" id="KW-1185">Reference proteome</keyword>
<organism evidence="2 3">
    <name type="scientific">Mortierella hygrophila</name>
    <dbReference type="NCBI Taxonomy" id="979708"/>
    <lineage>
        <taxon>Eukaryota</taxon>
        <taxon>Fungi</taxon>
        <taxon>Fungi incertae sedis</taxon>
        <taxon>Mucoromycota</taxon>
        <taxon>Mortierellomycotina</taxon>
        <taxon>Mortierellomycetes</taxon>
        <taxon>Mortierellales</taxon>
        <taxon>Mortierellaceae</taxon>
        <taxon>Mortierella</taxon>
    </lineage>
</organism>
<gene>
    <name evidence="2" type="ORF">EC957_002877</name>
</gene>
<evidence type="ECO:0000313" key="3">
    <source>
        <dbReference type="Proteomes" id="UP000723463"/>
    </source>
</evidence>
<comment type="caution">
    <text evidence="2">The sequence shown here is derived from an EMBL/GenBank/DDBJ whole genome shotgun (WGS) entry which is preliminary data.</text>
</comment>
<accession>A0A9P6K1G3</accession>
<protein>
    <submittedName>
        <fullName evidence="2">Uncharacterized protein</fullName>
    </submittedName>
</protein>
<evidence type="ECO:0000256" key="1">
    <source>
        <dbReference type="SAM" id="MobiDB-lite"/>
    </source>
</evidence>
<feature type="compositionally biased region" description="Basic and acidic residues" evidence="1">
    <location>
        <begin position="1"/>
        <end position="13"/>
    </location>
</feature>
<name>A0A9P6K1G3_9FUNG</name>
<sequence>MPNQEQHQHRDGDPPSQPLPSIGSPPSPTYASKAAGIRNMHKLKLHPVFTDPAEGHLAATALAPKGARLGDLVNPRAVAYIVPRTISPGAFSDAARSTHSTLFQAHSDLDPFHIISNMAYPCADGVHHRIEIVYHESLDPIILSTTPIMYEGTKYAPLSSTISHIITRFVFTDYQFQSSLDFGVPLEQFCSWYFEDTMKMGKVIKIEIPMFPTPNGNYEARSQFTVYVKSDKTAEDCKIGRLLSLGSRQKAPCRISWMGASPF</sequence>
<evidence type="ECO:0000313" key="2">
    <source>
        <dbReference type="EMBL" id="KAF9541636.1"/>
    </source>
</evidence>
<dbReference type="EMBL" id="JAAAXW010000160">
    <property type="protein sequence ID" value="KAF9541636.1"/>
    <property type="molecule type" value="Genomic_DNA"/>
</dbReference>
<dbReference type="AlphaFoldDB" id="A0A9P6K1G3"/>
<feature type="non-terminal residue" evidence="2">
    <location>
        <position position="263"/>
    </location>
</feature>
<dbReference type="Proteomes" id="UP000723463">
    <property type="component" value="Unassembled WGS sequence"/>
</dbReference>
<feature type="region of interest" description="Disordered" evidence="1">
    <location>
        <begin position="1"/>
        <end position="31"/>
    </location>
</feature>
<feature type="compositionally biased region" description="Pro residues" evidence="1">
    <location>
        <begin position="15"/>
        <end position="28"/>
    </location>
</feature>
<reference evidence="2" key="1">
    <citation type="journal article" date="2020" name="Fungal Divers.">
        <title>Resolving the Mortierellaceae phylogeny through synthesis of multi-gene phylogenetics and phylogenomics.</title>
        <authorList>
            <person name="Vandepol N."/>
            <person name="Liber J."/>
            <person name="Desiro A."/>
            <person name="Na H."/>
            <person name="Kennedy M."/>
            <person name="Barry K."/>
            <person name="Grigoriev I.V."/>
            <person name="Miller A.N."/>
            <person name="O'Donnell K."/>
            <person name="Stajich J.E."/>
            <person name="Bonito G."/>
        </authorList>
    </citation>
    <scope>NUCLEOTIDE SEQUENCE</scope>
    <source>
        <strain evidence="2">NRRL 2591</strain>
    </source>
</reference>
<proteinExistence type="predicted"/>